<proteinExistence type="predicted"/>
<dbReference type="AlphaFoldDB" id="A0A938YI44"/>
<feature type="region of interest" description="Disordered" evidence="5">
    <location>
        <begin position="1"/>
        <end position="36"/>
    </location>
</feature>
<dbReference type="GO" id="GO:0003723">
    <property type="term" value="F:RNA binding"/>
    <property type="evidence" value="ECO:0007669"/>
    <property type="project" value="InterPro"/>
</dbReference>
<keyword evidence="2" id="KW-0418">Kinase</keyword>
<dbReference type="EMBL" id="JAERWL010000002">
    <property type="protein sequence ID" value="MBM9475158.1"/>
    <property type="molecule type" value="Genomic_DNA"/>
</dbReference>
<feature type="compositionally biased region" description="Basic and acidic residues" evidence="5">
    <location>
        <begin position="1"/>
        <end position="16"/>
    </location>
</feature>
<protein>
    <submittedName>
        <fullName evidence="7">GAF and ANTAR domain-containing protein</fullName>
    </submittedName>
</protein>
<accession>A0A938YI44</accession>
<dbReference type="Pfam" id="PF03861">
    <property type="entry name" value="ANTAR"/>
    <property type="match status" value="1"/>
</dbReference>
<dbReference type="InterPro" id="IPR005561">
    <property type="entry name" value="ANTAR"/>
</dbReference>
<gene>
    <name evidence="7" type="ORF">JL107_01740</name>
</gene>
<dbReference type="Pfam" id="PF13185">
    <property type="entry name" value="GAF_2"/>
    <property type="match status" value="1"/>
</dbReference>
<dbReference type="Proteomes" id="UP000663801">
    <property type="component" value="Unassembled WGS sequence"/>
</dbReference>
<dbReference type="InterPro" id="IPR029016">
    <property type="entry name" value="GAF-like_dom_sf"/>
</dbReference>
<feature type="domain" description="ANTAR" evidence="6">
    <location>
        <begin position="197"/>
        <end position="258"/>
    </location>
</feature>
<dbReference type="Gene3D" id="3.30.450.40">
    <property type="match status" value="1"/>
</dbReference>
<reference evidence="7" key="1">
    <citation type="submission" date="2021-01" db="EMBL/GenBank/DDBJ databases">
        <title>KCTC 19127 draft genome.</title>
        <authorList>
            <person name="An D."/>
        </authorList>
    </citation>
    <scope>NUCLEOTIDE SEQUENCE</scope>
    <source>
        <strain evidence="7">KCTC 19127</strain>
    </source>
</reference>
<comment type="caution">
    <text evidence="7">The sequence shown here is derived from an EMBL/GenBank/DDBJ whole genome shotgun (WGS) entry which is preliminary data.</text>
</comment>
<evidence type="ECO:0000256" key="4">
    <source>
        <dbReference type="ARBA" id="ARBA00023163"/>
    </source>
</evidence>
<keyword evidence="3" id="KW-0805">Transcription regulation</keyword>
<dbReference type="GO" id="GO:0016301">
    <property type="term" value="F:kinase activity"/>
    <property type="evidence" value="ECO:0007669"/>
    <property type="project" value="UniProtKB-KW"/>
</dbReference>
<dbReference type="InterPro" id="IPR011006">
    <property type="entry name" value="CheY-like_superfamily"/>
</dbReference>
<evidence type="ECO:0000256" key="1">
    <source>
        <dbReference type="ARBA" id="ARBA00022679"/>
    </source>
</evidence>
<dbReference type="SUPFAM" id="SSF52172">
    <property type="entry name" value="CheY-like"/>
    <property type="match status" value="1"/>
</dbReference>
<dbReference type="RefSeq" id="WP_205255302.1">
    <property type="nucleotide sequence ID" value="NZ_BAAAPV010000001.1"/>
</dbReference>
<name>A0A938YI44_9ACTN</name>
<keyword evidence="4" id="KW-0804">Transcription</keyword>
<dbReference type="Gene3D" id="1.10.10.10">
    <property type="entry name" value="Winged helix-like DNA-binding domain superfamily/Winged helix DNA-binding domain"/>
    <property type="match status" value="1"/>
</dbReference>
<evidence type="ECO:0000313" key="7">
    <source>
        <dbReference type="EMBL" id="MBM9475158.1"/>
    </source>
</evidence>
<dbReference type="SMART" id="SM00065">
    <property type="entry name" value="GAF"/>
    <property type="match status" value="1"/>
</dbReference>
<sequence length="278" mass="29327">MDHAGRPEDLADHPADLDAQEGGADRAQQEAEQQDADLAASLSDLAALSTDRVGLVELLTKIATMAVQAIPGADGAGLTLLEPDRADIIVKSTDFVRQIDDIQYSIGQGPCISAAATGTAMRSGSLGGDPRWPRFGPRAGRLGVHSVLSLPLSTPSGVVGAMNVYAHAKDAFDERAEQLGEMFSVPAAISVLNAQILAQSQRLATQLQAALVSRPAIDQAVGILISRSGDTAEEAFLRLRQMSQNQHVKLTVVGQQIVAEAATRARARARARTRRPAE</sequence>
<keyword evidence="8" id="KW-1185">Reference proteome</keyword>
<dbReference type="PROSITE" id="PS50921">
    <property type="entry name" value="ANTAR"/>
    <property type="match status" value="1"/>
</dbReference>
<organism evidence="7 8">
    <name type="scientific">Nakamurella flavida</name>
    <dbReference type="NCBI Taxonomy" id="363630"/>
    <lineage>
        <taxon>Bacteria</taxon>
        <taxon>Bacillati</taxon>
        <taxon>Actinomycetota</taxon>
        <taxon>Actinomycetes</taxon>
        <taxon>Nakamurellales</taxon>
        <taxon>Nakamurellaceae</taxon>
        <taxon>Nakamurella</taxon>
    </lineage>
</organism>
<dbReference type="SUPFAM" id="SSF55781">
    <property type="entry name" value="GAF domain-like"/>
    <property type="match status" value="1"/>
</dbReference>
<dbReference type="InterPro" id="IPR012074">
    <property type="entry name" value="GAF_ANTAR"/>
</dbReference>
<evidence type="ECO:0000256" key="3">
    <source>
        <dbReference type="ARBA" id="ARBA00023015"/>
    </source>
</evidence>
<dbReference type="InterPro" id="IPR036388">
    <property type="entry name" value="WH-like_DNA-bd_sf"/>
</dbReference>
<evidence type="ECO:0000259" key="6">
    <source>
        <dbReference type="PROSITE" id="PS50921"/>
    </source>
</evidence>
<keyword evidence="1" id="KW-0808">Transferase</keyword>
<evidence type="ECO:0000313" key="8">
    <source>
        <dbReference type="Proteomes" id="UP000663801"/>
    </source>
</evidence>
<evidence type="ECO:0000256" key="2">
    <source>
        <dbReference type="ARBA" id="ARBA00022777"/>
    </source>
</evidence>
<dbReference type="SMART" id="SM01012">
    <property type="entry name" value="ANTAR"/>
    <property type="match status" value="1"/>
</dbReference>
<dbReference type="PIRSF" id="PIRSF036625">
    <property type="entry name" value="GAF_ANTAR"/>
    <property type="match status" value="1"/>
</dbReference>
<dbReference type="InterPro" id="IPR003018">
    <property type="entry name" value="GAF"/>
</dbReference>
<evidence type="ECO:0000256" key="5">
    <source>
        <dbReference type="SAM" id="MobiDB-lite"/>
    </source>
</evidence>